<keyword evidence="1" id="KW-0732">Signal</keyword>
<feature type="chain" id="PRO_5047521180" description="AB hydrolase-1 domain-containing protein" evidence="1">
    <location>
        <begin position="18"/>
        <end position="500"/>
    </location>
</feature>
<reference evidence="3 4" key="1">
    <citation type="journal article" date="2023" name="Commun. Biol.">
        <title>Genome analysis of Parmales, the sister group of diatoms, reveals the evolutionary specialization of diatoms from phago-mixotrophs to photoautotrophs.</title>
        <authorList>
            <person name="Ban H."/>
            <person name="Sato S."/>
            <person name="Yoshikawa S."/>
            <person name="Yamada K."/>
            <person name="Nakamura Y."/>
            <person name="Ichinomiya M."/>
            <person name="Sato N."/>
            <person name="Blanc-Mathieu R."/>
            <person name="Endo H."/>
            <person name="Kuwata A."/>
            <person name="Ogata H."/>
        </authorList>
    </citation>
    <scope>NUCLEOTIDE SEQUENCE [LARGE SCALE GENOMIC DNA]</scope>
</reference>
<keyword evidence="4" id="KW-1185">Reference proteome</keyword>
<dbReference type="Proteomes" id="UP001165060">
    <property type="component" value="Unassembled WGS sequence"/>
</dbReference>
<feature type="domain" description="AB hydrolase-1" evidence="2">
    <location>
        <begin position="224"/>
        <end position="410"/>
    </location>
</feature>
<organism evidence="3 4">
    <name type="scientific">Tetraparma gracilis</name>
    <dbReference type="NCBI Taxonomy" id="2962635"/>
    <lineage>
        <taxon>Eukaryota</taxon>
        <taxon>Sar</taxon>
        <taxon>Stramenopiles</taxon>
        <taxon>Ochrophyta</taxon>
        <taxon>Bolidophyceae</taxon>
        <taxon>Parmales</taxon>
        <taxon>Triparmaceae</taxon>
        <taxon>Tetraparma</taxon>
    </lineage>
</organism>
<dbReference type="PANTHER" id="PTHR37471:SF1">
    <property type="entry name" value="AB HYDROLASE-1 DOMAIN-CONTAINING PROTEIN"/>
    <property type="match status" value="1"/>
</dbReference>
<dbReference type="PANTHER" id="PTHR37471">
    <property type="entry name" value="UNNAMED PRODUCT"/>
    <property type="match status" value="1"/>
</dbReference>
<evidence type="ECO:0000259" key="2">
    <source>
        <dbReference type="Pfam" id="PF12697"/>
    </source>
</evidence>
<sequence length="500" mass="56263">MGIYLLRSLALFGIVRSSIHMKPSRRHGIFLLIISGLIMIDRCKEHKHTELTSFLQSHRTPLSSNFSYSKWRSYSMPKFQHLVTHHPAIAVRMIQFIFYERPLCEISRRNVAVGLRAVLTAHLVHEQLETFEADVKLIEDMISPLGTFSATKTSLQFIRPNNEITNHGPLTPLYYPLLVAVPRHFIRIASNLFLAHAQQYHRRTCPDTNLTFWSRTTDVTAPTLVFFHGIGLGVIPYLLMLSKVLAVSGVKNVILVEFPGISAHPCRQSEVPYPTAQEVNDSIRDHLKRAVAPNTPVIGVAHSFGTMVLSSLNNAYPNTFARCAFLDPVSFFPGASSLWPSLFGPLNLRVFLRCISRMDPMAFVTHLAAGDVYTQHLVKQVMYFSEYANKELESDGTLVVLSAKDHLVDARAVRDTVKEGTEVWWYENFIHGDAVLRDSFHVRFGGWVGEVCGELSSGRGAGRHGGIKIFKERGRATDDGEDSDIETFMMRRCKSLGNLP</sequence>
<dbReference type="Pfam" id="PF12697">
    <property type="entry name" value="Abhydrolase_6"/>
    <property type="match status" value="1"/>
</dbReference>
<gene>
    <name evidence="3" type="ORF">TeGR_g2418</name>
</gene>
<feature type="signal peptide" evidence="1">
    <location>
        <begin position="1"/>
        <end position="17"/>
    </location>
</feature>
<dbReference type="InterPro" id="IPR029058">
    <property type="entry name" value="AB_hydrolase_fold"/>
</dbReference>
<dbReference type="Gene3D" id="3.40.50.1820">
    <property type="entry name" value="alpha/beta hydrolase"/>
    <property type="match status" value="1"/>
</dbReference>
<comment type="caution">
    <text evidence="3">The sequence shown here is derived from an EMBL/GenBank/DDBJ whole genome shotgun (WGS) entry which is preliminary data.</text>
</comment>
<proteinExistence type="predicted"/>
<evidence type="ECO:0000256" key="1">
    <source>
        <dbReference type="SAM" id="SignalP"/>
    </source>
</evidence>
<evidence type="ECO:0000313" key="4">
    <source>
        <dbReference type="Proteomes" id="UP001165060"/>
    </source>
</evidence>
<dbReference type="InterPro" id="IPR000073">
    <property type="entry name" value="AB_hydrolase_1"/>
</dbReference>
<dbReference type="EMBL" id="BRYB01001214">
    <property type="protein sequence ID" value="GMI20675.1"/>
    <property type="molecule type" value="Genomic_DNA"/>
</dbReference>
<accession>A0ABQ6M6Y0</accession>
<name>A0ABQ6M6Y0_9STRA</name>
<protein>
    <recommendedName>
        <fullName evidence="2">AB hydrolase-1 domain-containing protein</fullName>
    </recommendedName>
</protein>
<dbReference type="SUPFAM" id="SSF53474">
    <property type="entry name" value="alpha/beta-Hydrolases"/>
    <property type="match status" value="1"/>
</dbReference>
<evidence type="ECO:0000313" key="3">
    <source>
        <dbReference type="EMBL" id="GMI20675.1"/>
    </source>
</evidence>